<sequence length="187" mass="20715">MAAPRTLSTADERREEILEAAEHVFAARGLHGTPTMEIAKAAGISQAYLFRLFPTKAELFTALVERCNRRIERTFVDAAAAAREAGAPVMAAMGLAYVGLLADRRLLLNQLHAHAACDDPAIRDQMRRGFARLVEIVERETGAEPQEVRNFFAHGMLLNVLAAMQAREVDEHWAQVLNPAHDVDDCR</sequence>
<keyword evidence="3" id="KW-0804">Transcription</keyword>
<dbReference type="GO" id="GO:0000976">
    <property type="term" value="F:transcription cis-regulatory region binding"/>
    <property type="evidence" value="ECO:0007669"/>
    <property type="project" value="TreeGrafter"/>
</dbReference>
<evidence type="ECO:0000256" key="4">
    <source>
        <dbReference type="PROSITE-ProRule" id="PRU00335"/>
    </source>
</evidence>
<feature type="domain" description="HTH tetR-type" evidence="5">
    <location>
        <begin position="11"/>
        <end position="71"/>
    </location>
</feature>
<dbReference type="EMBL" id="CADCVQ010000153">
    <property type="protein sequence ID" value="CAA9525683.1"/>
    <property type="molecule type" value="Genomic_DNA"/>
</dbReference>
<feature type="DNA-binding region" description="H-T-H motif" evidence="4">
    <location>
        <begin position="34"/>
        <end position="53"/>
    </location>
</feature>
<dbReference type="AlphaFoldDB" id="A0A6J4TJQ4"/>
<reference evidence="6" key="1">
    <citation type="submission" date="2020-02" db="EMBL/GenBank/DDBJ databases">
        <authorList>
            <person name="Meier V. D."/>
        </authorList>
    </citation>
    <scope>NUCLEOTIDE SEQUENCE</scope>
    <source>
        <strain evidence="6">AVDCRST_MAG67</strain>
    </source>
</reference>
<gene>
    <name evidence="6" type="ORF">AVDCRST_MAG67-3571</name>
</gene>
<organism evidence="6">
    <name type="scientific">uncultured Solirubrobacteraceae bacterium</name>
    <dbReference type="NCBI Taxonomy" id="1162706"/>
    <lineage>
        <taxon>Bacteria</taxon>
        <taxon>Bacillati</taxon>
        <taxon>Actinomycetota</taxon>
        <taxon>Thermoleophilia</taxon>
        <taxon>Solirubrobacterales</taxon>
        <taxon>Solirubrobacteraceae</taxon>
        <taxon>environmental samples</taxon>
    </lineage>
</organism>
<accession>A0A6J4TJQ4</accession>
<dbReference type="Gene3D" id="1.10.357.10">
    <property type="entry name" value="Tetracycline Repressor, domain 2"/>
    <property type="match status" value="1"/>
</dbReference>
<evidence type="ECO:0000256" key="3">
    <source>
        <dbReference type="ARBA" id="ARBA00023163"/>
    </source>
</evidence>
<dbReference type="InterPro" id="IPR050109">
    <property type="entry name" value="HTH-type_TetR-like_transc_reg"/>
</dbReference>
<evidence type="ECO:0000313" key="6">
    <source>
        <dbReference type="EMBL" id="CAA9525683.1"/>
    </source>
</evidence>
<dbReference type="PROSITE" id="PS50977">
    <property type="entry name" value="HTH_TETR_2"/>
    <property type="match status" value="1"/>
</dbReference>
<proteinExistence type="predicted"/>
<name>A0A6J4TJQ4_9ACTN</name>
<dbReference type="PRINTS" id="PR00455">
    <property type="entry name" value="HTHTETR"/>
</dbReference>
<evidence type="ECO:0000259" key="5">
    <source>
        <dbReference type="PROSITE" id="PS50977"/>
    </source>
</evidence>
<dbReference type="InterPro" id="IPR009057">
    <property type="entry name" value="Homeodomain-like_sf"/>
</dbReference>
<keyword evidence="2 4" id="KW-0238">DNA-binding</keyword>
<evidence type="ECO:0000256" key="2">
    <source>
        <dbReference type="ARBA" id="ARBA00023125"/>
    </source>
</evidence>
<dbReference type="SUPFAM" id="SSF46689">
    <property type="entry name" value="Homeodomain-like"/>
    <property type="match status" value="1"/>
</dbReference>
<keyword evidence="1" id="KW-0805">Transcription regulation</keyword>
<evidence type="ECO:0000256" key="1">
    <source>
        <dbReference type="ARBA" id="ARBA00023015"/>
    </source>
</evidence>
<dbReference type="PANTHER" id="PTHR30055">
    <property type="entry name" value="HTH-TYPE TRANSCRIPTIONAL REGULATOR RUTR"/>
    <property type="match status" value="1"/>
</dbReference>
<dbReference type="PANTHER" id="PTHR30055:SF234">
    <property type="entry name" value="HTH-TYPE TRANSCRIPTIONAL REGULATOR BETI"/>
    <property type="match status" value="1"/>
</dbReference>
<dbReference type="GO" id="GO:0003700">
    <property type="term" value="F:DNA-binding transcription factor activity"/>
    <property type="evidence" value="ECO:0007669"/>
    <property type="project" value="TreeGrafter"/>
</dbReference>
<protein>
    <submittedName>
        <fullName evidence="6">Transcriptional regulator, AcrR family</fullName>
    </submittedName>
</protein>
<dbReference type="InterPro" id="IPR001647">
    <property type="entry name" value="HTH_TetR"/>
</dbReference>
<dbReference type="Pfam" id="PF00440">
    <property type="entry name" value="TetR_N"/>
    <property type="match status" value="1"/>
</dbReference>